<feature type="non-terminal residue" evidence="1">
    <location>
        <position position="1"/>
    </location>
</feature>
<keyword evidence="2" id="KW-1185">Reference proteome</keyword>
<proteinExistence type="predicted"/>
<evidence type="ECO:0000313" key="2">
    <source>
        <dbReference type="Proteomes" id="UP000257109"/>
    </source>
</evidence>
<name>A0A371H0C6_MUCPR</name>
<reference evidence="1" key="1">
    <citation type="submission" date="2018-05" db="EMBL/GenBank/DDBJ databases">
        <title>Draft genome of Mucuna pruriens seed.</title>
        <authorList>
            <person name="Nnadi N.E."/>
            <person name="Vos R."/>
            <person name="Hasami M.H."/>
            <person name="Devisetty U.K."/>
            <person name="Aguiy J.C."/>
        </authorList>
    </citation>
    <scope>NUCLEOTIDE SEQUENCE [LARGE SCALE GENOMIC DNA]</scope>
    <source>
        <strain evidence="1">JCA_2017</strain>
    </source>
</reference>
<dbReference type="Proteomes" id="UP000257109">
    <property type="component" value="Unassembled WGS sequence"/>
</dbReference>
<gene>
    <name evidence="1" type="ORF">CR513_21116</name>
</gene>
<comment type="caution">
    <text evidence="1">The sequence shown here is derived from an EMBL/GenBank/DDBJ whole genome shotgun (WGS) entry which is preliminary data.</text>
</comment>
<dbReference type="EMBL" id="QJKJ01003932">
    <property type="protein sequence ID" value="RDX96250.1"/>
    <property type="molecule type" value="Genomic_DNA"/>
</dbReference>
<protein>
    <submittedName>
        <fullName evidence="1">Uncharacterized protein</fullName>
    </submittedName>
</protein>
<sequence length="199" mass="23407">MNVSNHGPLILEDTKVDWGLKSFKVLNCWFMDIGFLNFLENIYKNIKLLVEFWKVLRRYESLLDKNKINKQVNQRWRLHHKILSFDGFTSGRELDGGPNKNEKRHEAVLGKRVQEDERVPFTSIGGEENMLLITSFTKEEIRSMINFKLIKSFSVYLKFNIQKVLEEFNAKGAIPKGTNQSFVVFIPKSEFHSVWENTY</sequence>
<dbReference type="AlphaFoldDB" id="A0A371H0C6"/>
<evidence type="ECO:0000313" key="1">
    <source>
        <dbReference type="EMBL" id="RDX96250.1"/>
    </source>
</evidence>
<organism evidence="1 2">
    <name type="scientific">Mucuna pruriens</name>
    <name type="common">Velvet bean</name>
    <name type="synonym">Dolichos pruriens</name>
    <dbReference type="NCBI Taxonomy" id="157652"/>
    <lineage>
        <taxon>Eukaryota</taxon>
        <taxon>Viridiplantae</taxon>
        <taxon>Streptophyta</taxon>
        <taxon>Embryophyta</taxon>
        <taxon>Tracheophyta</taxon>
        <taxon>Spermatophyta</taxon>
        <taxon>Magnoliopsida</taxon>
        <taxon>eudicotyledons</taxon>
        <taxon>Gunneridae</taxon>
        <taxon>Pentapetalae</taxon>
        <taxon>rosids</taxon>
        <taxon>fabids</taxon>
        <taxon>Fabales</taxon>
        <taxon>Fabaceae</taxon>
        <taxon>Papilionoideae</taxon>
        <taxon>50 kb inversion clade</taxon>
        <taxon>NPAAA clade</taxon>
        <taxon>indigoferoid/millettioid clade</taxon>
        <taxon>Phaseoleae</taxon>
        <taxon>Mucuna</taxon>
    </lineage>
</organism>
<accession>A0A371H0C6</accession>